<reference evidence="2 3" key="1">
    <citation type="submission" date="2018-01" db="EMBL/GenBank/DDBJ databases">
        <title>Genomic Encyclopedia of Type Strains, Phase I: the one thousand microbial genomes (KMG-I) project.</title>
        <authorList>
            <person name="Goeker M."/>
        </authorList>
    </citation>
    <scope>NUCLEOTIDE SEQUENCE [LARGE SCALE GENOMIC DNA]</scope>
    <source>
        <strain evidence="2 3">DSM 17960</strain>
    </source>
</reference>
<keyword evidence="3" id="KW-1185">Reference proteome</keyword>
<evidence type="ECO:0000256" key="1">
    <source>
        <dbReference type="SAM" id="Phobius"/>
    </source>
</evidence>
<keyword evidence="1" id="KW-0472">Membrane</keyword>
<evidence type="ECO:0000313" key="3">
    <source>
        <dbReference type="Proteomes" id="UP000237056"/>
    </source>
</evidence>
<protein>
    <submittedName>
        <fullName evidence="2">Uncharacterized protein</fullName>
    </submittedName>
</protein>
<keyword evidence="1" id="KW-0812">Transmembrane</keyword>
<gene>
    <name evidence="2" type="ORF">Q361_1531</name>
</gene>
<sequence>MQIILIFIRHYLLCLIGTFFRYLFKNIINIIKNNPENELKYAFVGFLFLGIILLILI</sequence>
<feature type="transmembrane region" description="Helical" evidence="1">
    <location>
        <begin position="7"/>
        <end position="24"/>
    </location>
</feature>
<proteinExistence type="predicted"/>
<dbReference type="Proteomes" id="UP000237056">
    <property type="component" value="Unassembled WGS sequence"/>
</dbReference>
<organism evidence="2 3">
    <name type="scientific">Flavobacterium croceum DSM 17960</name>
    <dbReference type="NCBI Taxonomy" id="1121886"/>
    <lineage>
        <taxon>Bacteria</taxon>
        <taxon>Pseudomonadati</taxon>
        <taxon>Bacteroidota</taxon>
        <taxon>Flavobacteriia</taxon>
        <taxon>Flavobacteriales</taxon>
        <taxon>Flavobacteriaceae</taxon>
        <taxon>Flavobacterium</taxon>
    </lineage>
</organism>
<accession>A0A2S4N4H3</accession>
<feature type="transmembrane region" description="Helical" evidence="1">
    <location>
        <begin position="39"/>
        <end position="56"/>
    </location>
</feature>
<keyword evidence="1" id="KW-1133">Transmembrane helix</keyword>
<dbReference type="AlphaFoldDB" id="A0A2S4N4H3"/>
<comment type="caution">
    <text evidence="2">The sequence shown here is derived from an EMBL/GenBank/DDBJ whole genome shotgun (WGS) entry which is preliminary data.</text>
</comment>
<name>A0A2S4N4H3_9FLAO</name>
<dbReference type="EMBL" id="PQNY01000053">
    <property type="protein sequence ID" value="POS00581.1"/>
    <property type="molecule type" value="Genomic_DNA"/>
</dbReference>
<evidence type="ECO:0000313" key="2">
    <source>
        <dbReference type="EMBL" id="POS00581.1"/>
    </source>
</evidence>